<organism evidence="3 4">
    <name type="scientific">Niabella soli DSM 19437</name>
    <dbReference type="NCBI Taxonomy" id="929713"/>
    <lineage>
        <taxon>Bacteria</taxon>
        <taxon>Pseudomonadati</taxon>
        <taxon>Bacteroidota</taxon>
        <taxon>Chitinophagia</taxon>
        <taxon>Chitinophagales</taxon>
        <taxon>Chitinophagaceae</taxon>
        <taxon>Niabella</taxon>
    </lineage>
</organism>
<dbReference type="SUPFAM" id="SSF51126">
    <property type="entry name" value="Pectin lyase-like"/>
    <property type="match status" value="1"/>
</dbReference>
<dbReference type="AlphaFoldDB" id="W0EYL9"/>
<dbReference type="Gene3D" id="2.160.20.10">
    <property type="entry name" value="Single-stranded right-handed beta-helix, Pectin lyase-like"/>
    <property type="match status" value="2"/>
</dbReference>
<proteinExistence type="predicted"/>
<accession>W0EYL9</accession>
<dbReference type="RefSeq" id="WP_008586243.1">
    <property type="nucleotide sequence ID" value="NZ_CP007035.1"/>
</dbReference>
<gene>
    <name evidence="3" type="ORF">NIASO_13315</name>
</gene>
<feature type="signal peptide" evidence="1">
    <location>
        <begin position="1"/>
        <end position="23"/>
    </location>
</feature>
<evidence type="ECO:0000313" key="3">
    <source>
        <dbReference type="EMBL" id="AHF15872.1"/>
    </source>
</evidence>
<protein>
    <submittedName>
        <fullName evidence="3">Peptide-binding protein</fullName>
    </submittedName>
</protein>
<sequence>MIKTIAIILFWFTAFTCTTVATAQVNLFVAPNGQDTNDGTLSKPFKTPERALHQAEQFPRKQVTIFLRKGKYYLAHPLSINNRLKTRSLTLAAFHDENVVISAGRPLRLSWEPYRQGIYKAKVPAGVNFERLYVNGSLQVLARYPNYDSTAKVFNGTSADAISPQRVKRWKDPVGGYVHALHAGEWGGFHYRITNVDGAGNLQLEGGWQNNRPAAMHKQYRFVENIFEELDAPSEWFLDKKTATLYYLPNKGVDLRSATIEVSRFRNSIELTGTSANPLKNIVISGITFLHNERSFMETKEPLLRSDWTIYRGGALLLENTENCKITDCRFFDIGGNAILLSGYNKQDTISNNHISNAGASAIAFVGKPDAVRSPLFRYADFISYDKIDKTPGPKSNNYPQDCIAVNNLVHDIGRIEKQATGVEIEMAARVTVKNNSIYNTPRAGINIGDGCFGGHLIEYNDVFNTVLETGDHGAFNSWGRDRYWNANRKYMDSLVALHPELILLDAQQTSTIRNNRFRCDHGWDIDLDDGSSHYHIYNNLCLNGGLKLREGFYRTVENNIMVNNTFHPHVWFQSSGDIFRHNIIMTPYAPIGMKHWGREIDSNFFNSKADLERAQARQTDVHSLFGDALFVNPSLGDYNVTPQSAALKTGFENFPMDSFGVQDPALKKLSATPVLPVLMRSAVIGENAAPLRLLGAVLKSVQGPGDRSAYGLPDERGVIIVTLSSNSPLKTAGLQENDVIRKMDGADILNTDDLEKRCQTSRWKGSVKMEAIRNQQLVQVTLALK</sequence>
<dbReference type="PANTHER" id="PTHR36453">
    <property type="entry name" value="SECRETED PROTEIN-RELATED"/>
    <property type="match status" value="1"/>
</dbReference>
<dbReference type="InterPro" id="IPR039448">
    <property type="entry name" value="Beta_helix"/>
</dbReference>
<reference evidence="3 4" key="1">
    <citation type="submission" date="2013-12" db="EMBL/GenBank/DDBJ databases">
        <authorList>
            <consortium name="DOE Joint Genome Institute"/>
            <person name="Eisen J."/>
            <person name="Huntemann M."/>
            <person name="Han J."/>
            <person name="Chen A."/>
            <person name="Kyrpides N."/>
            <person name="Mavromatis K."/>
            <person name="Markowitz V."/>
            <person name="Palaniappan K."/>
            <person name="Ivanova N."/>
            <person name="Schaumberg A."/>
            <person name="Pati A."/>
            <person name="Liolios K."/>
            <person name="Nordberg H.P."/>
            <person name="Cantor M.N."/>
            <person name="Hua S.X."/>
            <person name="Woyke T."/>
        </authorList>
    </citation>
    <scope>NUCLEOTIDE SEQUENCE [LARGE SCALE GENOMIC DNA]</scope>
    <source>
        <strain evidence="4">DSM 19437</strain>
    </source>
</reference>
<feature type="chain" id="PRO_5004788109" evidence="1">
    <location>
        <begin position="24"/>
        <end position="786"/>
    </location>
</feature>
<keyword evidence="4" id="KW-1185">Reference proteome</keyword>
<keyword evidence="1" id="KW-0732">Signal</keyword>
<evidence type="ECO:0000259" key="2">
    <source>
        <dbReference type="SMART" id="SM00228"/>
    </source>
</evidence>
<feature type="domain" description="PDZ" evidence="2">
    <location>
        <begin position="693"/>
        <end position="776"/>
    </location>
</feature>
<dbReference type="EMBL" id="CP007035">
    <property type="protein sequence ID" value="AHF15872.1"/>
    <property type="molecule type" value="Genomic_DNA"/>
</dbReference>
<dbReference type="eggNOG" id="COG0265">
    <property type="taxonomic scope" value="Bacteria"/>
</dbReference>
<dbReference type="STRING" id="929713.NIASO_13315"/>
<dbReference type="KEGG" id="nso:NIASO_13315"/>
<dbReference type="Gene3D" id="2.30.42.10">
    <property type="match status" value="1"/>
</dbReference>
<dbReference type="InterPro" id="IPR011050">
    <property type="entry name" value="Pectin_lyase_fold/virulence"/>
</dbReference>
<dbReference type="SMART" id="SM00228">
    <property type="entry name" value="PDZ"/>
    <property type="match status" value="1"/>
</dbReference>
<name>W0EYL9_9BACT</name>
<dbReference type="InterPro" id="IPR012334">
    <property type="entry name" value="Pectin_lyas_fold"/>
</dbReference>
<evidence type="ECO:0000313" key="4">
    <source>
        <dbReference type="Proteomes" id="UP000003586"/>
    </source>
</evidence>
<dbReference type="Pfam" id="PF13229">
    <property type="entry name" value="Beta_helix"/>
    <property type="match status" value="1"/>
</dbReference>
<evidence type="ECO:0000256" key="1">
    <source>
        <dbReference type="SAM" id="SignalP"/>
    </source>
</evidence>
<dbReference type="InterPro" id="IPR036034">
    <property type="entry name" value="PDZ_sf"/>
</dbReference>
<dbReference type="Pfam" id="PF13180">
    <property type="entry name" value="PDZ_2"/>
    <property type="match status" value="1"/>
</dbReference>
<dbReference type="HOGENOM" id="CLU_009237_0_0_10"/>
<dbReference type="SUPFAM" id="SSF50156">
    <property type="entry name" value="PDZ domain-like"/>
    <property type="match status" value="1"/>
</dbReference>
<dbReference type="InterPro" id="IPR006626">
    <property type="entry name" value="PbH1"/>
</dbReference>
<dbReference type="PANTHER" id="PTHR36453:SF1">
    <property type="entry name" value="RIGHT HANDED BETA HELIX DOMAIN-CONTAINING PROTEIN"/>
    <property type="match status" value="1"/>
</dbReference>
<dbReference type="InterPro" id="IPR001478">
    <property type="entry name" value="PDZ"/>
</dbReference>
<dbReference type="SMART" id="SM00710">
    <property type="entry name" value="PbH1"/>
    <property type="match status" value="3"/>
</dbReference>
<dbReference type="Proteomes" id="UP000003586">
    <property type="component" value="Chromosome"/>
</dbReference>
<dbReference type="OrthoDB" id="9808066at2"/>